<reference evidence="1 2" key="1">
    <citation type="journal article" date="2011" name="J. Bacteriol.">
        <title>Complete genome sequence of the plant growth-promoting endophyte Burkholderia phytofirmans strain PsJN.</title>
        <authorList>
            <person name="Weilharter A."/>
            <person name="Mitter B."/>
            <person name="Shin M.V."/>
            <person name="Chain P.S."/>
            <person name="Nowak J."/>
            <person name="Sessitsch A."/>
        </authorList>
    </citation>
    <scope>NUCLEOTIDE SEQUENCE [LARGE SCALE GENOMIC DNA]</scope>
    <source>
        <strain evidence="2">DSM 17436 / LMG 22146 / PsJN</strain>
        <plasmid evidence="1 2">pBPHYT01</plasmid>
    </source>
</reference>
<dbReference type="Proteomes" id="UP000001739">
    <property type="component" value="Plasmid pBPHYT01"/>
</dbReference>
<sequence length="92" mass="10697">MQIACNVIHQTIRSQDRKGRAYTMNLTHYVECGTGRIVRTRSHQITPERIAMQRVKRDPVQRVKREAAQSAQPSMRGFVRRALGQFFDVRSL</sequence>
<protein>
    <submittedName>
        <fullName evidence="1">Uncharacterized protein</fullName>
    </submittedName>
</protein>
<dbReference type="EMBL" id="CP001054">
    <property type="protein sequence ID" value="ACD21619.1"/>
    <property type="molecule type" value="Genomic_DNA"/>
</dbReference>
<geneLocation type="plasmid" evidence="1 2">
    <name>pBPHYT01</name>
</geneLocation>
<dbReference type="AlphaFoldDB" id="B2TH70"/>
<gene>
    <name evidence="1" type="ordered locus">Bphyt_7334</name>
</gene>
<dbReference type="OrthoDB" id="9133912at2"/>
<accession>B2TH70</accession>
<evidence type="ECO:0000313" key="1">
    <source>
        <dbReference type="EMBL" id="ACD21619.1"/>
    </source>
</evidence>
<name>B2TH70_PARPJ</name>
<keyword evidence="1" id="KW-0614">Plasmid</keyword>
<proteinExistence type="predicted"/>
<evidence type="ECO:0000313" key="2">
    <source>
        <dbReference type="Proteomes" id="UP000001739"/>
    </source>
</evidence>
<dbReference type="KEGG" id="bpy:Bphyt_7334"/>
<organism evidence="1 2">
    <name type="scientific">Paraburkholderia phytofirmans (strain DSM 17436 / LMG 22146 / PsJN)</name>
    <name type="common">Burkholderia phytofirmans</name>
    <dbReference type="NCBI Taxonomy" id="398527"/>
    <lineage>
        <taxon>Bacteria</taxon>
        <taxon>Pseudomonadati</taxon>
        <taxon>Pseudomonadota</taxon>
        <taxon>Betaproteobacteria</taxon>
        <taxon>Burkholderiales</taxon>
        <taxon>Burkholderiaceae</taxon>
        <taxon>Paraburkholderia</taxon>
    </lineage>
</organism>
<dbReference type="HOGENOM" id="CLU_2407650_0_0_4"/>
<dbReference type="RefSeq" id="WP_012430988.1">
    <property type="nucleotide sequence ID" value="NC_010679.1"/>
</dbReference>